<gene>
    <name evidence="1" type="ORF">VNO77_49258</name>
</gene>
<protein>
    <submittedName>
        <fullName evidence="1">Uncharacterized protein</fullName>
    </submittedName>
</protein>
<proteinExistence type="predicted"/>
<evidence type="ECO:0000313" key="2">
    <source>
        <dbReference type="Proteomes" id="UP001367508"/>
    </source>
</evidence>
<dbReference type="EMBL" id="JAYMYQ010000056">
    <property type="protein sequence ID" value="KAK7296937.1"/>
    <property type="molecule type" value="Genomic_DNA"/>
</dbReference>
<keyword evidence="2" id="KW-1185">Reference proteome</keyword>
<accession>A0AAN9JDB2</accession>
<evidence type="ECO:0000313" key="1">
    <source>
        <dbReference type="EMBL" id="KAK7296937.1"/>
    </source>
</evidence>
<dbReference type="Proteomes" id="UP001367508">
    <property type="component" value="Unassembled WGS sequence"/>
</dbReference>
<reference evidence="1 2" key="1">
    <citation type="submission" date="2024-01" db="EMBL/GenBank/DDBJ databases">
        <title>The genomes of 5 underutilized Papilionoideae crops provide insights into root nodulation and disease resistanc.</title>
        <authorList>
            <person name="Jiang F."/>
        </authorList>
    </citation>
    <scope>NUCLEOTIDE SEQUENCE [LARGE SCALE GENOMIC DNA]</scope>
    <source>
        <strain evidence="1">LVBAO_FW01</strain>
        <tissue evidence="1">Leaves</tissue>
    </source>
</reference>
<sequence>MEFLPLAQSLALPWSSIRSWHSAPRLCLPQPEEVCDWIPKGMLENAIFNTKEVDSPARVLDYEYGYEKLIERGGLNTPLSSKGKGRGIDYPQAALTLYLSRARSGMRHWDFLKGLGLLTQYQDESPPFQYLEGISKSKEDAKWRLKKVNLTPDSGTQSQS</sequence>
<name>A0AAN9JDB2_CANGL</name>
<organism evidence="1 2">
    <name type="scientific">Canavalia gladiata</name>
    <name type="common">Sword bean</name>
    <name type="synonym">Dolichos gladiatus</name>
    <dbReference type="NCBI Taxonomy" id="3824"/>
    <lineage>
        <taxon>Eukaryota</taxon>
        <taxon>Viridiplantae</taxon>
        <taxon>Streptophyta</taxon>
        <taxon>Embryophyta</taxon>
        <taxon>Tracheophyta</taxon>
        <taxon>Spermatophyta</taxon>
        <taxon>Magnoliopsida</taxon>
        <taxon>eudicotyledons</taxon>
        <taxon>Gunneridae</taxon>
        <taxon>Pentapetalae</taxon>
        <taxon>rosids</taxon>
        <taxon>fabids</taxon>
        <taxon>Fabales</taxon>
        <taxon>Fabaceae</taxon>
        <taxon>Papilionoideae</taxon>
        <taxon>50 kb inversion clade</taxon>
        <taxon>NPAAA clade</taxon>
        <taxon>indigoferoid/millettioid clade</taxon>
        <taxon>Phaseoleae</taxon>
        <taxon>Canavalia</taxon>
    </lineage>
</organism>
<dbReference type="AlphaFoldDB" id="A0AAN9JDB2"/>
<comment type="caution">
    <text evidence="1">The sequence shown here is derived from an EMBL/GenBank/DDBJ whole genome shotgun (WGS) entry which is preliminary data.</text>
</comment>